<dbReference type="Pfam" id="PF09107">
    <property type="entry name" value="WHD_3rd_SelB"/>
    <property type="match status" value="1"/>
</dbReference>
<evidence type="ECO:0000313" key="10">
    <source>
        <dbReference type="EMBL" id="MFC4559839.1"/>
    </source>
</evidence>
<evidence type="ECO:0000256" key="7">
    <source>
        <dbReference type="ARBA" id="ARBA00025526"/>
    </source>
</evidence>
<dbReference type="PANTHER" id="PTHR43721">
    <property type="entry name" value="ELONGATION FACTOR TU-RELATED"/>
    <property type="match status" value="1"/>
</dbReference>
<comment type="function">
    <text evidence="7">Translation factor necessary for the incorporation of selenocysteine into proteins. It probably replaces EF-Tu for the insertion of selenocysteine directed by the UGA codon. SelB binds GTP and GDP.</text>
</comment>
<evidence type="ECO:0000256" key="2">
    <source>
        <dbReference type="ARBA" id="ARBA00015953"/>
    </source>
</evidence>
<evidence type="ECO:0000256" key="5">
    <source>
        <dbReference type="ARBA" id="ARBA00022917"/>
    </source>
</evidence>
<dbReference type="Gene3D" id="2.40.30.10">
    <property type="entry name" value="Translation factors"/>
    <property type="match status" value="1"/>
</dbReference>
<dbReference type="CDD" id="cd04171">
    <property type="entry name" value="SelB"/>
    <property type="match status" value="1"/>
</dbReference>
<dbReference type="NCBIfam" id="TIGR00231">
    <property type="entry name" value="small_GTP"/>
    <property type="match status" value="1"/>
</dbReference>
<dbReference type="Gene3D" id="3.40.50.300">
    <property type="entry name" value="P-loop containing nucleotide triphosphate hydrolases"/>
    <property type="match status" value="1"/>
</dbReference>
<organism evidence="10 11">
    <name type="scientific">Virgibacillus kekensis</name>
    <dbReference type="NCBI Taxonomy" id="202261"/>
    <lineage>
        <taxon>Bacteria</taxon>
        <taxon>Bacillati</taxon>
        <taxon>Bacillota</taxon>
        <taxon>Bacilli</taxon>
        <taxon>Bacillales</taxon>
        <taxon>Bacillaceae</taxon>
        <taxon>Virgibacillus</taxon>
    </lineage>
</organism>
<dbReference type="InterPro" id="IPR000795">
    <property type="entry name" value="T_Tr_GTP-bd_dom"/>
</dbReference>
<protein>
    <recommendedName>
        <fullName evidence="2">Selenocysteine-specific elongation factor</fullName>
    </recommendedName>
    <alternativeName>
        <fullName evidence="8">SelB translation factor</fullName>
    </alternativeName>
</protein>
<dbReference type="PROSITE" id="PS51722">
    <property type="entry name" value="G_TR_2"/>
    <property type="match status" value="1"/>
</dbReference>
<keyword evidence="11" id="KW-1185">Reference proteome</keyword>
<dbReference type="Proteomes" id="UP001595989">
    <property type="component" value="Unassembled WGS sequence"/>
</dbReference>
<dbReference type="InterPro" id="IPR009000">
    <property type="entry name" value="Transl_B-barrel_sf"/>
</dbReference>
<dbReference type="InterPro" id="IPR009001">
    <property type="entry name" value="Transl_elong_EF1A/Init_IF2_C"/>
</dbReference>
<dbReference type="InterPro" id="IPR057335">
    <property type="entry name" value="Beta-barrel_SelB"/>
</dbReference>
<feature type="domain" description="Tr-type G" evidence="9">
    <location>
        <begin position="3"/>
        <end position="175"/>
    </location>
</feature>
<dbReference type="InterPro" id="IPR036388">
    <property type="entry name" value="WH-like_DNA-bd_sf"/>
</dbReference>
<keyword evidence="3" id="KW-0963">Cytoplasm</keyword>
<evidence type="ECO:0000256" key="1">
    <source>
        <dbReference type="ARBA" id="ARBA00004496"/>
    </source>
</evidence>
<dbReference type="EMBL" id="JBHSFU010000011">
    <property type="protein sequence ID" value="MFC4559839.1"/>
    <property type="molecule type" value="Genomic_DNA"/>
</dbReference>
<keyword evidence="10" id="KW-0251">Elongation factor</keyword>
<keyword evidence="6" id="KW-0342">GTP-binding</keyword>
<sequence length="631" mass="71424">MGDTYFTIGMAGHIDHGKTALTKALTNVDTDRLKEEKERSISIELGYAPLRMENGTNLAIVDVPGHERFIRQMIAGVAGIDLVILVVAADEGVMPQTLEHLEILQFLGIERCIVAISKIDRVDDEMLELVSEDIRESLSKTVFNSAPYAFVDSLSGKGINQLKKLIFDELENVPVRDAFGTFRLPVDQVFSIQGKGTIVRGTVYEGTVTQGSQLRLLPEDKKVKARQIQVHHQDVNTARAGQRTAINLGGVDKEEVKRGNVLVSTDHFLVTDTIDVSLSVVGRDFTPLKQRAPVRIHTGTSEVMGKIVFFDRNTLEATEKEVLCQIRLNEEIVVRRGDRFILRRPTPMETLGGGWIIEPQGEKYRFGKETIAMLHDKKEGTPENLIAEVLNGHQVLSRKKIIQFTTLDKETVNTVLENGLADGDLVEVTEDEYSLPKLVRQVSTMMEESVNRFHDFYPMRTGMDKAELLQTVSDQFSKDLAEYSLSVLIENGIFKKHGQFILNAFFNPHLPKQWKARMEEVITAFKADGLKVCNWEEYFKGTPINEQDRNELAYYLINTGQAYRLTNDMLVHSRAYNEVVENLKRDTGSSFDIKEAKQVLGVSRKYVIPILELLDDQGLTERIENKRKWRK</sequence>
<keyword evidence="4" id="KW-0547">Nucleotide-binding</keyword>
<evidence type="ECO:0000259" key="9">
    <source>
        <dbReference type="PROSITE" id="PS51722"/>
    </source>
</evidence>
<dbReference type="Pfam" id="PF00009">
    <property type="entry name" value="GTP_EFTU"/>
    <property type="match status" value="1"/>
</dbReference>
<dbReference type="NCBIfam" id="TIGR00475">
    <property type="entry name" value="selB"/>
    <property type="match status" value="1"/>
</dbReference>
<dbReference type="InterPro" id="IPR050055">
    <property type="entry name" value="EF-Tu_GTPase"/>
</dbReference>
<dbReference type="GO" id="GO:0003746">
    <property type="term" value="F:translation elongation factor activity"/>
    <property type="evidence" value="ECO:0007669"/>
    <property type="project" value="UniProtKB-KW"/>
</dbReference>
<reference evidence="11" key="1">
    <citation type="journal article" date="2019" name="Int. J. Syst. Evol. Microbiol.">
        <title>The Global Catalogue of Microorganisms (GCM) 10K type strain sequencing project: providing services to taxonomists for standard genome sequencing and annotation.</title>
        <authorList>
            <consortium name="The Broad Institute Genomics Platform"/>
            <consortium name="The Broad Institute Genome Sequencing Center for Infectious Disease"/>
            <person name="Wu L."/>
            <person name="Ma J."/>
        </authorList>
    </citation>
    <scope>NUCLEOTIDE SEQUENCE [LARGE SCALE GENOMIC DNA]</scope>
    <source>
        <strain evidence="11">CGMCC 4.7426</strain>
    </source>
</reference>
<dbReference type="CDD" id="cd15491">
    <property type="entry name" value="selB_III"/>
    <property type="match status" value="1"/>
</dbReference>
<comment type="caution">
    <text evidence="10">The sequence shown here is derived from an EMBL/GenBank/DDBJ whole genome shotgun (WGS) entry which is preliminary data.</text>
</comment>
<evidence type="ECO:0000256" key="8">
    <source>
        <dbReference type="ARBA" id="ARBA00031615"/>
    </source>
</evidence>
<proteinExistence type="predicted"/>
<evidence type="ECO:0000256" key="4">
    <source>
        <dbReference type="ARBA" id="ARBA00022741"/>
    </source>
</evidence>
<dbReference type="SUPFAM" id="SSF50465">
    <property type="entry name" value="EF-Tu/eEF-1alpha/eIF2-gamma C-terminal domain"/>
    <property type="match status" value="1"/>
</dbReference>
<name>A0ABV9DNB5_9BACI</name>
<dbReference type="SUPFAM" id="SSF46785">
    <property type="entry name" value="Winged helix' DNA-binding domain"/>
    <property type="match status" value="2"/>
</dbReference>
<dbReference type="Pfam" id="PF03144">
    <property type="entry name" value="GTP_EFTU_D2"/>
    <property type="match status" value="1"/>
</dbReference>
<dbReference type="Gene3D" id="1.10.10.10">
    <property type="entry name" value="Winged helix-like DNA-binding domain superfamily/Winged helix DNA-binding domain"/>
    <property type="match status" value="1"/>
</dbReference>
<keyword evidence="5" id="KW-0648">Protein biosynthesis</keyword>
<dbReference type="InterPro" id="IPR004161">
    <property type="entry name" value="EFTu-like_2"/>
</dbReference>
<dbReference type="InterPro" id="IPR015191">
    <property type="entry name" value="SelB_WHD4"/>
</dbReference>
<gene>
    <name evidence="10" type="primary">selB</name>
    <name evidence="10" type="ORF">ACFO3D_16770</name>
</gene>
<dbReference type="Gene3D" id="1.10.10.2770">
    <property type="match status" value="1"/>
</dbReference>
<dbReference type="Pfam" id="PF25461">
    <property type="entry name" value="Beta-barrel_SelB"/>
    <property type="match status" value="1"/>
</dbReference>
<dbReference type="SUPFAM" id="SSF50447">
    <property type="entry name" value="Translation proteins"/>
    <property type="match status" value="1"/>
</dbReference>
<dbReference type="RefSeq" id="WP_390298791.1">
    <property type="nucleotide sequence ID" value="NZ_JBHSFU010000011.1"/>
</dbReference>
<dbReference type="CDD" id="cd03696">
    <property type="entry name" value="SelB_II"/>
    <property type="match status" value="1"/>
</dbReference>
<dbReference type="InterPro" id="IPR004535">
    <property type="entry name" value="Transl_elong_SelB"/>
</dbReference>
<dbReference type="InterPro" id="IPR015190">
    <property type="entry name" value="Elong_fac_SelB-wing-hlx_typ-2"/>
</dbReference>
<evidence type="ECO:0000256" key="3">
    <source>
        <dbReference type="ARBA" id="ARBA00022490"/>
    </source>
</evidence>
<accession>A0ABV9DNB5</accession>
<dbReference type="Pfam" id="PF09106">
    <property type="entry name" value="WHD_2nd_SelB"/>
    <property type="match status" value="1"/>
</dbReference>
<dbReference type="PRINTS" id="PR00315">
    <property type="entry name" value="ELONGATNFCT"/>
</dbReference>
<comment type="subcellular location">
    <subcellularLocation>
        <location evidence="1">Cytoplasm</location>
    </subcellularLocation>
</comment>
<dbReference type="InterPro" id="IPR005225">
    <property type="entry name" value="Small_GTP-bd"/>
</dbReference>
<evidence type="ECO:0000313" key="11">
    <source>
        <dbReference type="Proteomes" id="UP001595989"/>
    </source>
</evidence>
<dbReference type="SUPFAM" id="SSF52540">
    <property type="entry name" value="P-loop containing nucleoside triphosphate hydrolases"/>
    <property type="match status" value="1"/>
</dbReference>
<dbReference type="InterPro" id="IPR027417">
    <property type="entry name" value="P-loop_NTPase"/>
</dbReference>
<dbReference type="PANTHER" id="PTHR43721:SF22">
    <property type="entry name" value="ELONGATION FACTOR TU, MITOCHONDRIAL"/>
    <property type="match status" value="1"/>
</dbReference>
<dbReference type="InterPro" id="IPR036390">
    <property type="entry name" value="WH_DNA-bd_sf"/>
</dbReference>
<evidence type="ECO:0000256" key="6">
    <source>
        <dbReference type="ARBA" id="ARBA00023134"/>
    </source>
</evidence>